<name>A0A846LYZ2_9SPHN</name>
<keyword evidence="2" id="KW-1185">Reference proteome</keyword>
<comment type="caution">
    <text evidence="1">The sequence shown here is derived from an EMBL/GenBank/DDBJ whole genome shotgun (WGS) entry which is preliminary data.</text>
</comment>
<evidence type="ECO:0000313" key="2">
    <source>
        <dbReference type="Proteomes" id="UP000576821"/>
    </source>
</evidence>
<dbReference type="InterPro" id="IPR012337">
    <property type="entry name" value="RNaseH-like_sf"/>
</dbReference>
<sequence>MPKAAPVRPSAHLEQSIMAAFTFFDTESAWDEDLHEAYRRIDPKVQPHHRLGSKRIFAAAALDLTLTDNGQISCDAVHSWTEHDHGDEEAVVSGLFDHLRARPDRVAVGYGSIAADVPLLLAAAMQHGIVLPSQFIERRSFSRSALHPHTDVGLVLKGGGKTWHHMAEVALRLGLPVDLLDTKARVDFPRTADQWQEVRAHVELDAALVGIVMLAWLRTQGQACLQPTTMMIAVLDWIRRNGHMTASMTDKIATSCSTLIGLVEESYLSAA</sequence>
<gene>
    <name evidence="1" type="ORF">FHS54_000008</name>
</gene>
<dbReference type="Proteomes" id="UP000576821">
    <property type="component" value="Unassembled WGS sequence"/>
</dbReference>
<organism evidence="1 2">
    <name type="scientific">Sphingobium vermicomposti</name>
    <dbReference type="NCBI Taxonomy" id="529005"/>
    <lineage>
        <taxon>Bacteria</taxon>
        <taxon>Pseudomonadati</taxon>
        <taxon>Pseudomonadota</taxon>
        <taxon>Alphaproteobacteria</taxon>
        <taxon>Sphingomonadales</taxon>
        <taxon>Sphingomonadaceae</taxon>
        <taxon>Sphingobium</taxon>
    </lineage>
</organism>
<evidence type="ECO:0008006" key="3">
    <source>
        <dbReference type="Google" id="ProtNLM"/>
    </source>
</evidence>
<dbReference type="EMBL" id="JAASQR010000001">
    <property type="protein sequence ID" value="NIJ15059.1"/>
    <property type="molecule type" value="Genomic_DNA"/>
</dbReference>
<reference evidence="1 2" key="1">
    <citation type="submission" date="2020-03" db="EMBL/GenBank/DDBJ databases">
        <title>Genomic Encyclopedia of Type Strains, Phase IV (KMG-IV): sequencing the most valuable type-strain genomes for metagenomic binning, comparative biology and taxonomic classification.</title>
        <authorList>
            <person name="Goeker M."/>
        </authorList>
    </citation>
    <scope>NUCLEOTIDE SEQUENCE [LARGE SCALE GENOMIC DNA]</scope>
    <source>
        <strain evidence="1 2">DSM 21299</strain>
    </source>
</reference>
<dbReference type="SUPFAM" id="SSF53098">
    <property type="entry name" value="Ribonuclease H-like"/>
    <property type="match status" value="1"/>
</dbReference>
<protein>
    <recommendedName>
        <fullName evidence="3">3'-5' exonuclease</fullName>
    </recommendedName>
</protein>
<dbReference type="AlphaFoldDB" id="A0A846LYZ2"/>
<proteinExistence type="predicted"/>
<evidence type="ECO:0000313" key="1">
    <source>
        <dbReference type="EMBL" id="NIJ15059.1"/>
    </source>
</evidence>
<accession>A0A846LYZ2</accession>